<dbReference type="InterPro" id="IPR044611">
    <property type="entry name" value="E3A/B/C-like"/>
</dbReference>
<evidence type="ECO:0000256" key="3">
    <source>
        <dbReference type="ARBA" id="ARBA00022679"/>
    </source>
</evidence>
<organism evidence="4">
    <name type="scientific">Clastoptera arizonana</name>
    <name type="common">Arizona spittle bug</name>
    <dbReference type="NCBI Taxonomy" id="38151"/>
    <lineage>
        <taxon>Eukaryota</taxon>
        <taxon>Metazoa</taxon>
        <taxon>Ecdysozoa</taxon>
        <taxon>Arthropoda</taxon>
        <taxon>Hexapoda</taxon>
        <taxon>Insecta</taxon>
        <taxon>Pterygota</taxon>
        <taxon>Neoptera</taxon>
        <taxon>Paraneoptera</taxon>
        <taxon>Hemiptera</taxon>
        <taxon>Auchenorrhyncha</taxon>
        <taxon>Cercopoidea</taxon>
        <taxon>Clastopteridae</taxon>
        <taxon>Clastoptera</taxon>
    </lineage>
</organism>
<evidence type="ECO:0000256" key="1">
    <source>
        <dbReference type="ARBA" id="ARBA00000885"/>
    </source>
</evidence>
<dbReference type="GO" id="GO:0000209">
    <property type="term" value="P:protein polyubiquitination"/>
    <property type="evidence" value="ECO:0007669"/>
    <property type="project" value="InterPro"/>
</dbReference>
<comment type="catalytic activity">
    <reaction evidence="1">
        <text>S-ubiquitinyl-[E2 ubiquitin-conjugating enzyme]-L-cysteine + [acceptor protein]-L-lysine = [E2 ubiquitin-conjugating enzyme]-L-cysteine + N(6)-ubiquitinyl-[acceptor protein]-L-lysine.</text>
        <dbReference type="EC" id="2.3.2.26"/>
    </reaction>
</comment>
<reference evidence="4" key="1">
    <citation type="submission" date="2015-12" db="EMBL/GenBank/DDBJ databases">
        <title>De novo transcriptome assembly of four potential Pierce s Disease insect vectors from Arizona vineyards.</title>
        <authorList>
            <person name="Tassone E.E."/>
        </authorList>
    </citation>
    <scope>NUCLEOTIDE SEQUENCE</scope>
</reference>
<dbReference type="PANTHER" id="PTHR45700">
    <property type="entry name" value="UBIQUITIN-PROTEIN LIGASE E3C"/>
    <property type="match status" value="1"/>
</dbReference>
<feature type="non-terminal residue" evidence="4">
    <location>
        <position position="434"/>
    </location>
</feature>
<name>A0A1B6CSA4_9HEMI</name>
<dbReference type="AlphaFoldDB" id="A0A1B6CSA4"/>
<protein>
    <recommendedName>
        <fullName evidence="2">HECT-type E3 ubiquitin transferase</fullName>
        <ecNumber evidence="2">2.3.2.26</ecNumber>
    </recommendedName>
</protein>
<sequence length="434" mass="50594">MYSFEGEFRRLPEQNLAGASKKQEREELLNRAHLERLKREEYRRRQHSTLCIQSYIRSYQTRQKQKTKQRDEFDLLVENLKNNPPDDAMLAVLVQKLLFFYNQNIDTNRVIFVSRYVLKQYELLLIQNFNSSIWKFRLRNLLFLNMTLFGPGQSRENLAIPLRLIEVLTSYESLQKVLNKAQAECFLSQVFKFLIKKGYLERVRYLLETSTPPLLCSSPNPPTPLASCLLDMVIRPLSLLTEVTDPDLSILILEQLCRQMLCLELSEPIKLFLLPALAGYPNFPFIQLVRIINYRPQPMTSWLLYSVLSLDHKLPSLTEVELAEYLQVLQSLTSNLSKMITACNNEEDDSDSDSESDYGLPRDEIKILSECTELLNEPWRVQSLLQSASQSKHPSVLQALCQVCHNLLISHKMAIHKYKILYMLALQPEFLRDL</sequence>
<dbReference type="GO" id="GO:0061630">
    <property type="term" value="F:ubiquitin protein ligase activity"/>
    <property type="evidence" value="ECO:0007669"/>
    <property type="project" value="UniProtKB-EC"/>
</dbReference>
<keyword evidence="3" id="KW-0808">Transferase</keyword>
<dbReference type="GO" id="GO:0006511">
    <property type="term" value="P:ubiquitin-dependent protein catabolic process"/>
    <property type="evidence" value="ECO:0007669"/>
    <property type="project" value="TreeGrafter"/>
</dbReference>
<accession>A0A1B6CSA4</accession>
<dbReference type="PROSITE" id="PS50096">
    <property type="entry name" value="IQ"/>
    <property type="match status" value="1"/>
</dbReference>
<proteinExistence type="predicted"/>
<gene>
    <name evidence="4" type="ORF">g.35725</name>
</gene>
<dbReference type="EC" id="2.3.2.26" evidence="2"/>
<evidence type="ECO:0000256" key="2">
    <source>
        <dbReference type="ARBA" id="ARBA00012485"/>
    </source>
</evidence>
<evidence type="ECO:0000313" key="4">
    <source>
        <dbReference type="EMBL" id="JAS16419.1"/>
    </source>
</evidence>
<dbReference type="PANTHER" id="PTHR45700:SF2">
    <property type="entry name" value="UBIQUITIN-PROTEIN LIGASE E3C"/>
    <property type="match status" value="1"/>
</dbReference>
<dbReference type="EMBL" id="GEDC01020879">
    <property type="protein sequence ID" value="JAS16419.1"/>
    <property type="molecule type" value="Transcribed_RNA"/>
</dbReference>